<evidence type="ECO:0000256" key="1">
    <source>
        <dbReference type="ARBA" id="ARBA00022723"/>
    </source>
</evidence>
<sequence>MRRILRPNDDSKITFVGPDNADNELHNEKQEFADDNKIYVEPCAACSFLLSREAMLSCPCGFVVYCGTGCQTKHWPDHKSRCSAAMKQKTVQICAYCRRTSTSLHTCRCGQTYYCTQNCQRKHWVRHAHMCATSRSSSLAHRMSSSNHSSNNNNGHCFLPRTADKAVQATGDPHFTHKTQQLTIATAAVASHYEEDGPNDKSMVTGLLSQGSPKVVFAPEENIALTSTASALVVSMGDDAESDDFSIDLSNEVETSHQSRLQDLVPRGSGEKKPEHHNHDRRSVAGTFTTIKYSAKNRRAIDASSLALVTNPLLAPQSTHVDDDTAPLDTDGCAVVGPQQAANLNLREKPQLARVHSLKLSAAELKKLNTIAVAVYYDLRDPWALVPCGGRMDQQDELRPRKVTRGAALIVQK</sequence>
<dbReference type="Pfam" id="PF01753">
    <property type="entry name" value="zf-MYND"/>
    <property type="match status" value="2"/>
</dbReference>
<keyword evidence="8" id="KW-1185">Reference proteome</keyword>
<dbReference type="OrthoDB" id="341421at2759"/>
<gene>
    <name evidence="7" type="ORF">BSAL_20580</name>
</gene>
<feature type="domain" description="MYND-type" evidence="6">
    <location>
        <begin position="43"/>
        <end position="82"/>
    </location>
</feature>
<evidence type="ECO:0000313" key="8">
    <source>
        <dbReference type="Proteomes" id="UP000051952"/>
    </source>
</evidence>
<dbReference type="VEuPathDB" id="TriTrypDB:BSAL_20580"/>
<dbReference type="GO" id="GO:0008270">
    <property type="term" value="F:zinc ion binding"/>
    <property type="evidence" value="ECO:0007669"/>
    <property type="project" value="UniProtKB-KW"/>
</dbReference>
<name>A0A0S4JCR3_BODSA</name>
<dbReference type="InterPro" id="IPR002893">
    <property type="entry name" value="Znf_MYND"/>
</dbReference>
<keyword evidence="2 4" id="KW-0863">Zinc-finger</keyword>
<dbReference type="Gene3D" id="6.10.140.2220">
    <property type="match status" value="2"/>
</dbReference>
<evidence type="ECO:0000256" key="4">
    <source>
        <dbReference type="PROSITE-ProRule" id="PRU00134"/>
    </source>
</evidence>
<evidence type="ECO:0000256" key="5">
    <source>
        <dbReference type="SAM" id="MobiDB-lite"/>
    </source>
</evidence>
<dbReference type="SUPFAM" id="SSF144232">
    <property type="entry name" value="HIT/MYND zinc finger-like"/>
    <property type="match status" value="2"/>
</dbReference>
<dbReference type="AlphaFoldDB" id="A0A0S4JCR3"/>
<keyword evidence="1" id="KW-0479">Metal-binding</keyword>
<feature type="domain" description="MYND-type" evidence="6">
    <location>
        <begin position="94"/>
        <end position="131"/>
    </location>
</feature>
<feature type="region of interest" description="Disordered" evidence="5">
    <location>
        <begin position="253"/>
        <end position="281"/>
    </location>
</feature>
<keyword evidence="3" id="KW-0862">Zinc</keyword>
<dbReference type="Proteomes" id="UP000051952">
    <property type="component" value="Unassembled WGS sequence"/>
</dbReference>
<organism evidence="7 8">
    <name type="scientific">Bodo saltans</name>
    <name type="common">Flagellated protozoan</name>
    <dbReference type="NCBI Taxonomy" id="75058"/>
    <lineage>
        <taxon>Eukaryota</taxon>
        <taxon>Discoba</taxon>
        <taxon>Euglenozoa</taxon>
        <taxon>Kinetoplastea</taxon>
        <taxon>Metakinetoplastina</taxon>
        <taxon>Eubodonida</taxon>
        <taxon>Bodonidae</taxon>
        <taxon>Bodo</taxon>
    </lineage>
</organism>
<dbReference type="PROSITE" id="PS01360">
    <property type="entry name" value="ZF_MYND_1"/>
    <property type="match status" value="2"/>
</dbReference>
<dbReference type="PROSITE" id="PS50865">
    <property type="entry name" value="ZF_MYND_2"/>
    <property type="match status" value="2"/>
</dbReference>
<reference evidence="8" key="1">
    <citation type="submission" date="2015-09" db="EMBL/GenBank/DDBJ databases">
        <authorList>
            <consortium name="Pathogen Informatics"/>
        </authorList>
    </citation>
    <scope>NUCLEOTIDE SEQUENCE [LARGE SCALE GENOMIC DNA]</scope>
    <source>
        <strain evidence="8">Lake Konstanz</strain>
    </source>
</reference>
<evidence type="ECO:0000256" key="2">
    <source>
        <dbReference type="ARBA" id="ARBA00022771"/>
    </source>
</evidence>
<proteinExistence type="predicted"/>
<accession>A0A0S4JCR3</accession>
<dbReference type="EMBL" id="CYKH01001726">
    <property type="protein sequence ID" value="CUG89341.1"/>
    <property type="molecule type" value="Genomic_DNA"/>
</dbReference>
<feature type="compositionally biased region" description="Basic and acidic residues" evidence="5">
    <location>
        <begin position="269"/>
        <end position="281"/>
    </location>
</feature>
<evidence type="ECO:0000313" key="7">
    <source>
        <dbReference type="EMBL" id="CUG89341.1"/>
    </source>
</evidence>
<evidence type="ECO:0000259" key="6">
    <source>
        <dbReference type="PROSITE" id="PS50865"/>
    </source>
</evidence>
<protein>
    <submittedName>
        <fullName evidence="7">Zinc finger protein, putative</fullName>
    </submittedName>
</protein>
<evidence type="ECO:0000256" key="3">
    <source>
        <dbReference type="ARBA" id="ARBA00022833"/>
    </source>
</evidence>